<dbReference type="InterPro" id="IPR024072">
    <property type="entry name" value="DHFR-like_dom_sf"/>
</dbReference>
<sequence>MGTIVITSNISLDGVVQDPDGQEGFVRGGWFQAHGGPDLAAWAELETAEALEADAVLLGRASDEWFGSRWNGRDGEWAERLNALPKYVVSSTVEAACWTNGTVLRGDVVDEVKRLKSEVAGEIVVYASNQLVRTLIEQRLADELRLVVFPVVLGSGTRLFEDTAGPVGLRLRESRRLGENLTFVSYAIVG</sequence>
<dbReference type="AlphaFoldDB" id="A0A1I1NMW0"/>
<dbReference type="GO" id="GO:0008703">
    <property type="term" value="F:5-amino-6-(5-phosphoribosylamino)uracil reductase activity"/>
    <property type="evidence" value="ECO:0007669"/>
    <property type="project" value="InterPro"/>
</dbReference>
<dbReference type="GO" id="GO:0009231">
    <property type="term" value="P:riboflavin biosynthetic process"/>
    <property type="evidence" value="ECO:0007669"/>
    <property type="project" value="InterPro"/>
</dbReference>
<dbReference type="PANTHER" id="PTHR38011">
    <property type="entry name" value="DIHYDROFOLATE REDUCTASE FAMILY PROTEIN (AFU_ORTHOLOGUE AFUA_8G06820)"/>
    <property type="match status" value="1"/>
</dbReference>
<dbReference type="SUPFAM" id="SSF53597">
    <property type="entry name" value="Dihydrofolate reductase-like"/>
    <property type="match status" value="1"/>
</dbReference>
<accession>A0A1I1NMW0</accession>
<dbReference type="STRING" id="574651.SAMN04487968_11833"/>
<name>A0A1I1NMW0_9ACTN</name>
<dbReference type="RefSeq" id="WP_091126458.1">
    <property type="nucleotide sequence ID" value="NZ_FOLB01000018.1"/>
</dbReference>
<reference evidence="2 3" key="1">
    <citation type="submission" date="2016-10" db="EMBL/GenBank/DDBJ databases">
        <authorList>
            <person name="de Groot N.N."/>
        </authorList>
    </citation>
    <scope>NUCLEOTIDE SEQUENCE [LARGE SCALE GENOMIC DNA]</scope>
    <source>
        <strain evidence="2 3">CGMCC 1.7056</strain>
    </source>
</reference>
<feature type="domain" description="Bacterial bifunctional deaminase-reductase C-terminal" evidence="1">
    <location>
        <begin position="3"/>
        <end position="182"/>
    </location>
</feature>
<dbReference type="PANTHER" id="PTHR38011:SF11">
    <property type="entry name" value="2,5-DIAMINO-6-RIBOSYLAMINO-4(3H)-PYRIMIDINONE 5'-PHOSPHATE REDUCTASE"/>
    <property type="match status" value="1"/>
</dbReference>
<protein>
    <submittedName>
        <fullName evidence="2">Dihydrofolate reductase</fullName>
    </submittedName>
</protein>
<dbReference type="Pfam" id="PF01872">
    <property type="entry name" value="RibD_C"/>
    <property type="match status" value="1"/>
</dbReference>
<dbReference type="InterPro" id="IPR002734">
    <property type="entry name" value="RibDG_C"/>
</dbReference>
<evidence type="ECO:0000313" key="3">
    <source>
        <dbReference type="Proteomes" id="UP000198832"/>
    </source>
</evidence>
<dbReference type="Proteomes" id="UP000198832">
    <property type="component" value="Unassembled WGS sequence"/>
</dbReference>
<dbReference type="OrthoDB" id="3471498at2"/>
<dbReference type="Gene3D" id="3.40.430.10">
    <property type="entry name" value="Dihydrofolate Reductase, subunit A"/>
    <property type="match status" value="1"/>
</dbReference>
<organism evidence="2 3">
    <name type="scientific">Nocardioides terrae</name>
    <dbReference type="NCBI Taxonomy" id="574651"/>
    <lineage>
        <taxon>Bacteria</taxon>
        <taxon>Bacillati</taxon>
        <taxon>Actinomycetota</taxon>
        <taxon>Actinomycetes</taxon>
        <taxon>Propionibacteriales</taxon>
        <taxon>Nocardioidaceae</taxon>
        <taxon>Nocardioides</taxon>
    </lineage>
</organism>
<dbReference type="EMBL" id="FOLB01000018">
    <property type="protein sequence ID" value="SFC98622.1"/>
    <property type="molecule type" value="Genomic_DNA"/>
</dbReference>
<dbReference type="InterPro" id="IPR050765">
    <property type="entry name" value="Riboflavin_Biosynth_HTPR"/>
</dbReference>
<gene>
    <name evidence="2" type="ORF">SAMN04487968_11833</name>
</gene>
<keyword evidence="3" id="KW-1185">Reference proteome</keyword>
<proteinExistence type="predicted"/>
<evidence type="ECO:0000259" key="1">
    <source>
        <dbReference type="Pfam" id="PF01872"/>
    </source>
</evidence>
<evidence type="ECO:0000313" key="2">
    <source>
        <dbReference type="EMBL" id="SFC98622.1"/>
    </source>
</evidence>